<comment type="cofactor">
    <cofactor evidence="1">
        <name>pyridoxal 5'-phosphate</name>
        <dbReference type="ChEBI" id="CHEBI:597326"/>
    </cofactor>
</comment>
<dbReference type="InterPro" id="IPR001926">
    <property type="entry name" value="TrpB-like_PALP"/>
</dbReference>
<dbReference type="PANTHER" id="PTHR43780">
    <property type="entry name" value="1-AMINOCYCLOPROPANE-1-CARBOXYLATE DEAMINASE-RELATED"/>
    <property type="match status" value="1"/>
</dbReference>
<accession>A0AAV8UVM6</accession>
<comment type="caution">
    <text evidence="6">The sequence shown here is derived from an EMBL/GenBank/DDBJ whole genome shotgun (WGS) entry which is preliminary data.</text>
</comment>
<keyword evidence="7" id="KW-1185">Reference proteome</keyword>
<evidence type="ECO:0000256" key="4">
    <source>
        <dbReference type="PIRSR" id="PIRSR006278-2"/>
    </source>
</evidence>
<dbReference type="PIRSF" id="PIRSF006278">
    <property type="entry name" value="ACCD_DCysDesulf"/>
    <property type="match status" value="1"/>
</dbReference>
<evidence type="ECO:0000256" key="3">
    <source>
        <dbReference type="ARBA" id="ARBA00022898"/>
    </source>
</evidence>
<dbReference type="InterPro" id="IPR036052">
    <property type="entry name" value="TrpB-like_PALP_sf"/>
</dbReference>
<dbReference type="SUPFAM" id="SSF53686">
    <property type="entry name" value="Tryptophan synthase beta subunit-like PLP-dependent enzymes"/>
    <property type="match status" value="1"/>
</dbReference>
<reference evidence="6 7" key="1">
    <citation type="journal article" date="2023" name="Nat. Commun.">
        <title>Origin of minicircular mitochondrial genomes in red algae.</title>
        <authorList>
            <person name="Lee Y."/>
            <person name="Cho C.H."/>
            <person name="Lee Y.M."/>
            <person name="Park S.I."/>
            <person name="Yang J.H."/>
            <person name="West J.A."/>
            <person name="Bhattacharya D."/>
            <person name="Yoon H.S."/>
        </authorList>
    </citation>
    <scope>NUCLEOTIDE SEQUENCE [LARGE SCALE GENOMIC DNA]</scope>
    <source>
        <strain evidence="6 7">CCMP1338</strain>
        <tissue evidence="6">Whole cell</tissue>
    </source>
</reference>
<feature type="modified residue" description="N6-(pyridoxal phosphate)lysine" evidence="4">
    <location>
        <position position="55"/>
    </location>
</feature>
<dbReference type="PANTHER" id="PTHR43780:SF2">
    <property type="entry name" value="1-AMINOCYCLOPROPANE-1-CARBOXYLATE DEAMINASE-RELATED"/>
    <property type="match status" value="1"/>
</dbReference>
<evidence type="ECO:0000313" key="7">
    <source>
        <dbReference type="Proteomes" id="UP001157974"/>
    </source>
</evidence>
<comment type="similarity">
    <text evidence="2">Belongs to the ACC deaminase/D-cysteine desulfhydrase family.</text>
</comment>
<dbReference type="Pfam" id="PF00291">
    <property type="entry name" value="PALP"/>
    <property type="match status" value="1"/>
</dbReference>
<sequence>MELSFCNTVSLPNHRRSGFVEASGSPLETVSTFGRQLLVKRDDSLIIAPRLGGNKVRKLHHLIHDTSREAIVSYGSAQGNTMAALASLCQMNGREFVYYTTAVPRFLRDKPSGNFKFSLDSGMELRIVPSTTNLTPLQVTGLPSFHFVPLGAAYHLAEEGAKVLAKELIQQLKTSESADIRIVVASGTGTLALFLERYLRLNATNISVIAVPVVGDAAYLVHQMQDLDKRSGDVGIVPDVLDPVKKKPFAKPRKELLGIWRELSTQGLNVDLIYGARAWEILVEQPEAFIGNKDITCVYYHCGGLDGDSSQLSRYKRLGLVN</sequence>
<evidence type="ECO:0000256" key="1">
    <source>
        <dbReference type="ARBA" id="ARBA00001933"/>
    </source>
</evidence>
<feature type="domain" description="Tryptophan synthase beta chain-like PALP" evidence="5">
    <location>
        <begin position="27"/>
        <end position="224"/>
    </location>
</feature>
<name>A0AAV8UVM6_9RHOD</name>
<gene>
    <name evidence="6" type="ORF">NDN08_001632</name>
</gene>
<evidence type="ECO:0000259" key="5">
    <source>
        <dbReference type="Pfam" id="PF00291"/>
    </source>
</evidence>
<dbReference type="InterPro" id="IPR027278">
    <property type="entry name" value="ACCD_DCysDesulf"/>
</dbReference>
<dbReference type="Proteomes" id="UP001157974">
    <property type="component" value="Unassembled WGS sequence"/>
</dbReference>
<protein>
    <recommendedName>
        <fullName evidence="5">Tryptophan synthase beta chain-like PALP domain-containing protein</fullName>
    </recommendedName>
</protein>
<dbReference type="AlphaFoldDB" id="A0AAV8UVM6"/>
<evidence type="ECO:0000313" key="6">
    <source>
        <dbReference type="EMBL" id="KAJ8905122.1"/>
    </source>
</evidence>
<dbReference type="Gene3D" id="3.40.50.1100">
    <property type="match status" value="2"/>
</dbReference>
<organism evidence="6 7">
    <name type="scientific">Rhodosorus marinus</name>
    <dbReference type="NCBI Taxonomy" id="101924"/>
    <lineage>
        <taxon>Eukaryota</taxon>
        <taxon>Rhodophyta</taxon>
        <taxon>Stylonematophyceae</taxon>
        <taxon>Stylonematales</taxon>
        <taxon>Stylonemataceae</taxon>
        <taxon>Rhodosorus</taxon>
    </lineage>
</organism>
<dbReference type="EMBL" id="JAMWBK010000005">
    <property type="protein sequence ID" value="KAJ8905122.1"/>
    <property type="molecule type" value="Genomic_DNA"/>
</dbReference>
<proteinExistence type="inferred from homology"/>
<dbReference type="GO" id="GO:0019148">
    <property type="term" value="F:D-cysteine desulfhydrase activity"/>
    <property type="evidence" value="ECO:0007669"/>
    <property type="project" value="TreeGrafter"/>
</dbReference>
<evidence type="ECO:0000256" key="2">
    <source>
        <dbReference type="ARBA" id="ARBA00008639"/>
    </source>
</evidence>
<keyword evidence="3 4" id="KW-0663">Pyridoxal phosphate</keyword>